<organism evidence="2 3">
    <name type="scientific">Synaphobranchus kaupii</name>
    <name type="common">Kaup's arrowtooth eel</name>
    <dbReference type="NCBI Taxonomy" id="118154"/>
    <lineage>
        <taxon>Eukaryota</taxon>
        <taxon>Metazoa</taxon>
        <taxon>Chordata</taxon>
        <taxon>Craniata</taxon>
        <taxon>Vertebrata</taxon>
        <taxon>Euteleostomi</taxon>
        <taxon>Actinopterygii</taxon>
        <taxon>Neopterygii</taxon>
        <taxon>Teleostei</taxon>
        <taxon>Anguilliformes</taxon>
        <taxon>Synaphobranchidae</taxon>
        <taxon>Synaphobranchus</taxon>
    </lineage>
</organism>
<dbReference type="OrthoDB" id="5982705at2759"/>
<comment type="caution">
    <text evidence="2">The sequence shown here is derived from an EMBL/GenBank/DDBJ whole genome shotgun (WGS) entry which is preliminary data.</text>
</comment>
<evidence type="ECO:0000256" key="1">
    <source>
        <dbReference type="SAM" id="Phobius"/>
    </source>
</evidence>
<proteinExistence type="predicted"/>
<dbReference type="AlphaFoldDB" id="A0A9Q1IB04"/>
<evidence type="ECO:0000313" key="2">
    <source>
        <dbReference type="EMBL" id="KAJ8333029.1"/>
    </source>
</evidence>
<accession>A0A9Q1IB04</accession>
<keyword evidence="1" id="KW-1133">Transmembrane helix</keyword>
<name>A0A9Q1IB04_SYNKA</name>
<sequence>MTSWTFTIRSSSVISPMQSCGAPQGCFQYIESKLSLYTWAIGWYGFAVLMFVFFHLLIAMLYYVKL</sequence>
<feature type="transmembrane region" description="Helical" evidence="1">
    <location>
        <begin position="41"/>
        <end position="64"/>
    </location>
</feature>
<gene>
    <name evidence="2" type="ORF">SKAU_G00419250</name>
</gene>
<keyword evidence="1" id="KW-0472">Membrane</keyword>
<keyword evidence="3" id="KW-1185">Reference proteome</keyword>
<protein>
    <submittedName>
        <fullName evidence="2">Uncharacterized protein</fullName>
    </submittedName>
</protein>
<evidence type="ECO:0000313" key="3">
    <source>
        <dbReference type="Proteomes" id="UP001152622"/>
    </source>
</evidence>
<reference evidence="2" key="1">
    <citation type="journal article" date="2023" name="Science">
        <title>Genome structures resolve the early diversification of teleost fishes.</title>
        <authorList>
            <person name="Parey E."/>
            <person name="Louis A."/>
            <person name="Montfort J."/>
            <person name="Bouchez O."/>
            <person name="Roques C."/>
            <person name="Iampietro C."/>
            <person name="Lluch J."/>
            <person name="Castinel A."/>
            <person name="Donnadieu C."/>
            <person name="Desvignes T."/>
            <person name="Floi Bucao C."/>
            <person name="Jouanno E."/>
            <person name="Wen M."/>
            <person name="Mejri S."/>
            <person name="Dirks R."/>
            <person name="Jansen H."/>
            <person name="Henkel C."/>
            <person name="Chen W.J."/>
            <person name="Zahm M."/>
            <person name="Cabau C."/>
            <person name="Klopp C."/>
            <person name="Thompson A.W."/>
            <person name="Robinson-Rechavi M."/>
            <person name="Braasch I."/>
            <person name="Lecointre G."/>
            <person name="Bobe J."/>
            <person name="Postlethwait J.H."/>
            <person name="Berthelot C."/>
            <person name="Roest Crollius H."/>
            <person name="Guiguen Y."/>
        </authorList>
    </citation>
    <scope>NUCLEOTIDE SEQUENCE</scope>
    <source>
        <strain evidence="2">WJC10195</strain>
    </source>
</reference>
<keyword evidence="1" id="KW-0812">Transmembrane</keyword>
<dbReference type="Proteomes" id="UP001152622">
    <property type="component" value="Chromosome 24"/>
</dbReference>
<dbReference type="EMBL" id="JAINUF010000024">
    <property type="protein sequence ID" value="KAJ8333029.1"/>
    <property type="molecule type" value="Genomic_DNA"/>
</dbReference>